<evidence type="ECO:0000313" key="2">
    <source>
        <dbReference type="EMBL" id="AAK81353.1"/>
    </source>
</evidence>
<reference evidence="2 3" key="1">
    <citation type="journal article" date="2001" name="J. Bacteriol.">
        <title>Genome sequence and comparative analysis of the solvent-producing bacterium Clostridium acetobutylicum.</title>
        <authorList>
            <person name="Nolling J."/>
            <person name="Breton G."/>
            <person name="Omelchenko M.V."/>
            <person name="Makarova K.S."/>
            <person name="Zeng Q."/>
            <person name="Gibson R."/>
            <person name="Lee H.M."/>
            <person name="Dubois J."/>
            <person name="Qiu D."/>
            <person name="Hitti J."/>
            <person name="Wolf Y.I."/>
            <person name="Tatusov R.L."/>
            <person name="Sabathe F."/>
            <person name="Doucette-Stamm L."/>
            <person name="Soucaille P."/>
            <person name="Daly M.J."/>
            <person name="Bennett G.N."/>
            <person name="Koonin E.V."/>
            <person name="Smith D.R."/>
        </authorList>
    </citation>
    <scope>NUCLEOTIDE SEQUENCE [LARGE SCALE GENOMIC DNA]</scope>
    <source>
        <strain evidence="3">ATCC 824 / DSM 792 / JCM 1419 / LMG 5710 / VKM B-1787</strain>
    </source>
</reference>
<dbReference type="PANTHER" id="PTHR43792:SF13">
    <property type="entry name" value="ACETYLTRANSFERASE"/>
    <property type="match status" value="1"/>
</dbReference>
<dbReference type="AlphaFoldDB" id="Q97DP9"/>
<dbReference type="PIR" id="F97320">
    <property type="entry name" value="F97320"/>
</dbReference>
<protein>
    <submittedName>
        <fullName evidence="2">Acetyltransferase (Ribosomal protein N-acetylase subfamily)</fullName>
    </submittedName>
</protein>
<accession>Q97DP9</accession>
<dbReference type="KEGG" id="cac:CA_C3423"/>
<name>Q97DP9_CLOAB</name>
<dbReference type="OrthoDB" id="7863753at2"/>
<dbReference type="Pfam" id="PF13302">
    <property type="entry name" value="Acetyltransf_3"/>
    <property type="match status" value="1"/>
</dbReference>
<dbReference type="HOGENOM" id="CLU_013985_28_1_9"/>
<dbReference type="STRING" id="272562.CA_C3423"/>
<dbReference type="InterPro" id="IPR051531">
    <property type="entry name" value="N-acetyltransferase"/>
</dbReference>
<dbReference type="PATRIC" id="fig|272562.8.peg.3605"/>
<dbReference type="SUPFAM" id="SSF55729">
    <property type="entry name" value="Acyl-CoA N-acyltransferases (Nat)"/>
    <property type="match status" value="1"/>
</dbReference>
<dbReference type="InterPro" id="IPR016181">
    <property type="entry name" value="Acyl_CoA_acyltransferase"/>
</dbReference>
<dbReference type="RefSeq" id="WP_010966693.1">
    <property type="nucleotide sequence ID" value="NC_003030.1"/>
</dbReference>
<dbReference type="EMBL" id="AE001437">
    <property type="protein sequence ID" value="AAK81353.1"/>
    <property type="molecule type" value="Genomic_DNA"/>
</dbReference>
<dbReference type="PROSITE" id="PS51186">
    <property type="entry name" value="GNAT"/>
    <property type="match status" value="1"/>
</dbReference>
<evidence type="ECO:0000313" key="3">
    <source>
        <dbReference type="Proteomes" id="UP000000814"/>
    </source>
</evidence>
<dbReference type="CDD" id="cd04301">
    <property type="entry name" value="NAT_SF"/>
    <property type="match status" value="1"/>
</dbReference>
<sequence length="172" mass="19737">MTLRNIDTDRLLLMPVTLEIVKSLMVGSNDELLKLQINPNTKWPTKDTKDILPIINRTLEKNKVPSGFETWMIIKKDNMQVIGDIGFHSEPNEKGEVEVGYCLVEDERGKGFGFEALSAIMDWIHFQKNVSIVKAQCLIENKPSARILQKVGMKEIDRDMDSIYWEFIKPVS</sequence>
<dbReference type="GeneID" id="44999918"/>
<gene>
    <name evidence="2" type="ordered locus">CA_C3423</name>
</gene>
<dbReference type="eggNOG" id="COG1670">
    <property type="taxonomic scope" value="Bacteria"/>
</dbReference>
<feature type="domain" description="N-acetyltransferase" evidence="1">
    <location>
        <begin position="35"/>
        <end position="172"/>
    </location>
</feature>
<organism evidence="2 3">
    <name type="scientific">Clostridium acetobutylicum (strain ATCC 824 / DSM 792 / JCM 1419 / IAM 19013 / LMG 5710 / NBRC 13948 / NRRL B-527 / VKM B-1787 / 2291 / W)</name>
    <dbReference type="NCBI Taxonomy" id="272562"/>
    <lineage>
        <taxon>Bacteria</taxon>
        <taxon>Bacillati</taxon>
        <taxon>Bacillota</taxon>
        <taxon>Clostridia</taxon>
        <taxon>Eubacteriales</taxon>
        <taxon>Clostridiaceae</taxon>
        <taxon>Clostridium</taxon>
    </lineage>
</organism>
<keyword evidence="3" id="KW-1185">Reference proteome</keyword>
<dbReference type="SMR" id="Q97DP9"/>
<proteinExistence type="predicted"/>
<dbReference type="Proteomes" id="UP000000814">
    <property type="component" value="Chromosome"/>
</dbReference>
<dbReference type="InterPro" id="IPR000182">
    <property type="entry name" value="GNAT_dom"/>
</dbReference>
<dbReference type="Gene3D" id="3.40.630.30">
    <property type="match status" value="1"/>
</dbReference>
<dbReference type="GO" id="GO:0016747">
    <property type="term" value="F:acyltransferase activity, transferring groups other than amino-acyl groups"/>
    <property type="evidence" value="ECO:0007669"/>
    <property type="project" value="InterPro"/>
</dbReference>
<evidence type="ECO:0000259" key="1">
    <source>
        <dbReference type="PROSITE" id="PS51186"/>
    </source>
</evidence>
<dbReference type="PANTHER" id="PTHR43792">
    <property type="entry name" value="GNAT FAMILY, PUTATIVE (AFU_ORTHOLOGUE AFUA_3G00765)-RELATED-RELATED"/>
    <property type="match status" value="1"/>
</dbReference>